<dbReference type="AlphaFoldDB" id="H0QLT1"/>
<sequence length="69" mass="7061">MSWTLALSSPPRVADPVFPPAVVPVDEEATDDGAMDDAGACVGVDVHPEIANAVAVAMPSAMREGKSQL</sequence>
<gene>
    <name evidence="1" type="ORF">ARGLB_048_00060</name>
</gene>
<reference evidence="1 2" key="1">
    <citation type="submission" date="2011-12" db="EMBL/GenBank/DDBJ databases">
        <title>Whole genome shotgun sequence of Arthrobacter globiformis NBRC 12137.</title>
        <authorList>
            <person name="Miyazawa S."/>
            <person name="Hosoyama A."/>
            <person name="Tsuchikane K."/>
            <person name="Katsumata H."/>
            <person name="Yamazaki S."/>
            <person name="Fujita N."/>
        </authorList>
    </citation>
    <scope>NUCLEOTIDE SEQUENCE [LARGE SCALE GENOMIC DNA]</scope>
    <source>
        <strain evidence="1 2">NBRC 12137</strain>
    </source>
</reference>
<proteinExistence type="predicted"/>
<dbReference type="EMBL" id="BAEG01000048">
    <property type="protein sequence ID" value="GAB13782.1"/>
    <property type="molecule type" value="Genomic_DNA"/>
</dbReference>
<evidence type="ECO:0000313" key="2">
    <source>
        <dbReference type="Proteomes" id="UP000003828"/>
    </source>
</evidence>
<name>H0QLT1_ARTG1</name>
<dbReference type="Proteomes" id="UP000003828">
    <property type="component" value="Unassembled WGS sequence"/>
</dbReference>
<accession>H0QLT1</accession>
<evidence type="ECO:0000313" key="1">
    <source>
        <dbReference type="EMBL" id="GAB13782.1"/>
    </source>
</evidence>
<comment type="caution">
    <text evidence="1">The sequence shown here is derived from an EMBL/GenBank/DDBJ whole genome shotgun (WGS) entry which is preliminary data.</text>
</comment>
<protein>
    <submittedName>
        <fullName evidence="1">Uncharacterized protein</fullName>
    </submittedName>
</protein>
<organism evidence="1 2">
    <name type="scientific">Arthrobacter globiformis (strain ATCC 8010 / DSM 20124 / JCM 1332 / NBRC 12137 / NCIMB 8907 / NRRL B-2979 / 168)</name>
    <dbReference type="NCBI Taxonomy" id="1077972"/>
    <lineage>
        <taxon>Bacteria</taxon>
        <taxon>Bacillati</taxon>
        <taxon>Actinomycetota</taxon>
        <taxon>Actinomycetes</taxon>
        <taxon>Micrococcales</taxon>
        <taxon>Micrococcaceae</taxon>
        <taxon>Arthrobacter</taxon>
    </lineage>
</organism>
<keyword evidence="2" id="KW-1185">Reference proteome</keyword>